<name>A0AAV1Y4V8_LUPLU</name>
<feature type="compositionally biased region" description="Polar residues" evidence="1">
    <location>
        <begin position="14"/>
        <end position="25"/>
    </location>
</feature>
<sequence length="115" mass="12445">MSTTSLTHAIVSLDATTNEEATSENGGAPRNNELALNDKVIGEKNVEDSEDVIQKAKRKKTSSVWEHFKEVVIAAGYGDFGKGCVAALKQVDAHLENKQKSKSKTAAKHKLTTFT</sequence>
<evidence type="ECO:0000313" key="2">
    <source>
        <dbReference type="EMBL" id="CAL0329014.1"/>
    </source>
</evidence>
<evidence type="ECO:0000256" key="1">
    <source>
        <dbReference type="SAM" id="MobiDB-lite"/>
    </source>
</evidence>
<keyword evidence="3" id="KW-1185">Reference proteome</keyword>
<feature type="region of interest" description="Disordered" evidence="1">
    <location>
        <begin position="1"/>
        <end position="34"/>
    </location>
</feature>
<feature type="compositionally biased region" description="Basic residues" evidence="1">
    <location>
        <begin position="100"/>
        <end position="115"/>
    </location>
</feature>
<organism evidence="2 3">
    <name type="scientific">Lupinus luteus</name>
    <name type="common">European yellow lupine</name>
    <dbReference type="NCBI Taxonomy" id="3873"/>
    <lineage>
        <taxon>Eukaryota</taxon>
        <taxon>Viridiplantae</taxon>
        <taxon>Streptophyta</taxon>
        <taxon>Embryophyta</taxon>
        <taxon>Tracheophyta</taxon>
        <taxon>Spermatophyta</taxon>
        <taxon>Magnoliopsida</taxon>
        <taxon>eudicotyledons</taxon>
        <taxon>Gunneridae</taxon>
        <taxon>Pentapetalae</taxon>
        <taxon>rosids</taxon>
        <taxon>fabids</taxon>
        <taxon>Fabales</taxon>
        <taxon>Fabaceae</taxon>
        <taxon>Papilionoideae</taxon>
        <taxon>50 kb inversion clade</taxon>
        <taxon>genistoids sensu lato</taxon>
        <taxon>core genistoids</taxon>
        <taxon>Genisteae</taxon>
        <taxon>Lupinus</taxon>
    </lineage>
</organism>
<reference evidence="2 3" key="1">
    <citation type="submission" date="2024-03" db="EMBL/GenBank/DDBJ databases">
        <authorList>
            <person name="Martinez-Hernandez J."/>
        </authorList>
    </citation>
    <scope>NUCLEOTIDE SEQUENCE [LARGE SCALE GENOMIC DNA]</scope>
</reference>
<comment type="caution">
    <text evidence="2">The sequence shown here is derived from an EMBL/GenBank/DDBJ whole genome shotgun (WGS) entry which is preliminary data.</text>
</comment>
<accession>A0AAV1Y4V8</accession>
<dbReference type="AlphaFoldDB" id="A0AAV1Y4V8"/>
<gene>
    <name evidence="2" type="ORF">LLUT_LOCUS30074</name>
</gene>
<dbReference type="EMBL" id="CAXHTB010000021">
    <property type="protein sequence ID" value="CAL0329014.1"/>
    <property type="molecule type" value="Genomic_DNA"/>
</dbReference>
<evidence type="ECO:0000313" key="3">
    <source>
        <dbReference type="Proteomes" id="UP001497480"/>
    </source>
</evidence>
<proteinExistence type="predicted"/>
<protein>
    <submittedName>
        <fullName evidence="2">Uncharacterized protein</fullName>
    </submittedName>
</protein>
<dbReference type="Proteomes" id="UP001497480">
    <property type="component" value="Unassembled WGS sequence"/>
</dbReference>
<feature type="region of interest" description="Disordered" evidence="1">
    <location>
        <begin position="96"/>
        <end position="115"/>
    </location>
</feature>